<sequence>MAMNRIQFQPGLSLAGFLDQYGTEAACARALRQARWPKGFVCPRCQYRRYSRCANRHGERLWQCSACRHQSSLISDTLFASTKLPLTRWFLALYLLTQSKTNMAALELMRHLGVCYRTAWRIKHKIMQGMTEREAGRQLGGIVTMDDAYLGGERNGGKAGRGSENKVPFVIALELSDVGYPHQAVMTPVSGFTLKALAAWTQQHLRPQADVYSDGLGAFRSVIAEGHAHTVIESAGGRAATEAGDMRWLNTVLSNVKRSLDGTYHAFKFSAYIHRYLAEAQWRFNRRFDLKILVPRLLVALARCQPWPERRLRAVTPFRPAELQR</sequence>
<dbReference type="Pfam" id="PF12760">
    <property type="entry name" value="Zn_ribbon_IS1595"/>
    <property type="match status" value="1"/>
</dbReference>
<name>A0ABW0SSW7_9GAMM</name>
<reference evidence="3" key="1">
    <citation type="journal article" date="2019" name="Int. J. Syst. Evol. Microbiol.">
        <title>The Global Catalogue of Microorganisms (GCM) 10K type strain sequencing project: providing services to taxonomists for standard genome sequencing and annotation.</title>
        <authorList>
            <consortium name="The Broad Institute Genomics Platform"/>
            <consortium name="The Broad Institute Genome Sequencing Center for Infectious Disease"/>
            <person name="Wu L."/>
            <person name="Ma J."/>
        </authorList>
    </citation>
    <scope>NUCLEOTIDE SEQUENCE [LARGE SCALE GENOMIC DNA]</scope>
    <source>
        <strain evidence="3">CGMCC 1.13587</strain>
    </source>
</reference>
<feature type="domain" description="ISXO2-like transposase" evidence="1">
    <location>
        <begin position="138"/>
        <end position="285"/>
    </location>
</feature>
<accession>A0ABW0SSW7</accession>
<gene>
    <name evidence="2" type="ORF">ACFPPB_02825</name>
</gene>
<evidence type="ECO:0000259" key="1">
    <source>
        <dbReference type="SMART" id="SM01126"/>
    </source>
</evidence>
<protein>
    <submittedName>
        <fullName evidence="2">IS1595 family transposase</fullName>
    </submittedName>
</protein>
<dbReference type="Proteomes" id="UP001596111">
    <property type="component" value="Unassembled WGS sequence"/>
</dbReference>
<dbReference type="SMART" id="SM01126">
    <property type="entry name" value="DDE_Tnp_IS1595"/>
    <property type="match status" value="1"/>
</dbReference>
<evidence type="ECO:0000313" key="3">
    <source>
        <dbReference type="Proteomes" id="UP001596111"/>
    </source>
</evidence>
<keyword evidence="3" id="KW-1185">Reference proteome</keyword>
<comment type="caution">
    <text evidence="2">The sequence shown here is derived from an EMBL/GenBank/DDBJ whole genome shotgun (WGS) entry which is preliminary data.</text>
</comment>
<evidence type="ECO:0000313" key="2">
    <source>
        <dbReference type="EMBL" id="MFC5580054.1"/>
    </source>
</evidence>
<dbReference type="RefSeq" id="WP_377324490.1">
    <property type="nucleotide sequence ID" value="NZ_JBHSNG010000002.1"/>
</dbReference>
<organism evidence="2 3">
    <name type="scientific">Rhodanobacter terrae</name>
    <dbReference type="NCBI Taxonomy" id="418647"/>
    <lineage>
        <taxon>Bacteria</taxon>
        <taxon>Pseudomonadati</taxon>
        <taxon>Pseudomonadota</taxon>
        <taxon>Gammaproteobacteria</taxon>
        <taxon>Lysobacterales</taxon>
        <taxon>Rhodanobacteraceae</taxon>
        <taxon>Rhodanobacter</taxon>
    </lineage>
</organism>
<dbReference type="Pfam" id="PF12762">
    <property type="entry name" value="DDE_Tnp_IS1595"/>
    <property type="match status" value="1"/>
</dbReference>
<proteinExistence type="predicted"/>
<dbReference type="NCBIfam" id="NF033547">
    <property type="entry name" value="transpos_IS1595"/>
    <property type="match status" value="1"/>
</dbReference>
<dbReference type="InterPro" id="IPR024442">
    <property type="entry name" value="Transposase_Zn_ribbon"/>
</dbReference>
<dbReference type="InterPro" id="IPR024445">
    <property type="entry name" value="Tnp_ISXO2-like"/>
</dbReference>
<dbReference type="EMBL" id="JBHSNG010000002">
    <property type="protein sequence ID" value="MFC5580054.1"/>
    <property type="molecule type" value="Genomic_DNA"/>
</dbReference>